<name>A0A0D5LND0_MAREN</name>
<evidence type="ECO:0000313" key="2">
    <source>
        <dbReference type="Proteomes" id="UP000032611"/>
    </source>
</evidence>
<reference evidence="1 2" key="1">
    <citation type="journal article" date="2015" name="Genome Announc.">
        <title>Complete genome sequence of Martelella endophytica YC6887, which has antifungal activity associated with a halophyte.</title>
        <authorList>
            <person name="Khan A."/>
            <person name="Khan H."/>
            <person name="Chung E.J."/>
            <person name="Hossain M.T."/>
            <person name="Chung Y.R."/>
        </authorList>
    </citation>
    <scope>NUCLEOTIDE SEQUENCE [LARGE SCALE GENOMIC DNA]</scope>
    <source>
        <strain evidence="1">YC6887</strain>
    </source>
</reference>
<protein>
    <submittedName>
        <fullName evidence="1">Uncharacterized protein</fullName>
    </submittedName>
</protein>
<organism evidence="1 2">
    <name type="scientific">Martelella endophytica</name>
    <dbReference type="NCBI Taxonomy" id="1486262"/>
    <lineage>
        <taxon>Bacteria</taxon>
        <taxon>Pseudomonadati</taxon>
        <taxon>Pseudomonadota</taxon>
        <taxon>Alphaproteobacteria</taxon>
        <taxon>Hyphomicrobiales</taxon>
        <taxon>Aurantimonadaceae</taxon>
        <taxon>Martelella</taxon>
    </lineage>
</organism>
<keyword evidence="2" id="KW-1185">Reference proteome</keyword>
<dbReference type="Proteomes" id="UP000032611">
    <property type="component" value="Chromosome"/>
</dbReference>
<dbReference type="EMBL" id="CP010803">
    <property type="protein sequence ID" value="AJY45287.1"/>
    <property type="molecule type" value="Genomic_DNA"/>
</dbReference>
<evidence type="ECO:0000313" key="1">
    <source>
        <dbReference type="EMBL" id="AJY45287.1"/>
    </source>
</evidence>
<dbReference type="AlphaFoldDB" id="A0A0D5LND0"/>
<accession>A0A0D5LND0</accession>
<gene>
    <name evidence="1" type="ORF">TM49_05575</name>
</gene>
<proteinExistence type="predicted"/>
<sequence length="110" mass="11871">MQSRGLLPILSPAGGRDAPKGAVRVKQLFSFVRAFVMRFSPLTVAFATSLPSGARRPGGSAERSSAILPSRGEIDGCAARNHETDRMTKPRKADIVGFAVAMMLLLRFRI</sequence>
<dbReference type="HOGENOM" id="CLU_2167934_0_0_5"/>
<dbReference type="KEGG" id="mey:TM49_05575"/>